<evidence type="ECO:0000313" key="2">
    <source>
        <dbReference type="EMBL" id="PZO97346.1"/>
    </source>
</evidence>
<proteinExistence type="predicted"/>
<protein>
    <submittedName>
        <fullName evidence="2">Uncharacterized protein</fullName>
    </submittedName>
</protein>
<dbReference type="AlphaFoldDB" id="A0A2W5AVM1"/>
<evidence type="ECO:0000256" key="1">
    <source>
        <dbReference type="SAM" id="MobiDB-lite"/>
    </source>
</evidence>
<comment type="caution">
    <text evidence="2">The sequence shown here is derived from an EMBL/GenBank/DDBJ whole genome shotgun (WGS) entry which is preliminary data.</text>
</comment>
<feature type="region of interest" description="Disordered" evidence="1">
    <location>
        <begin position="1"/>
        <end position="26"/>
    </location>
</feature>
<evidence type="ECO:0000313" key="3">
    <source>
        <dbReference type="Proteomes" id="UP000249451"/>
    </source>
</evidence>
<accession>A0A2W5AVM1</accession>
<dbReference type="Proteomes" id="UP000249451">
    <property type="component" value="Unassembled WGS sequence"/>
</dbReference>
<gene>
    <name evidence="2" type="ORF">DI609_13355</name>
</gene>
<dbReference type="EMBL" id="QFNY01000424">
    <property type="protein sequence ID" value="PZO97346.1"/>
    <property type="molecule type" value="Genomic_DNA"/>
</dbReference>
<reference evidence="2 3" key="1">
    <citation type="submission" date="2017-11" db="EMBL/GenBank/DDBJ databases">
        <title>Infants hospitalized years apart are colonized by the same room-sourced microbial strains.</title>
        <authorList>
            <person name="Brooks B."/>
            <person name="Olm M.R."/>
            <person name="Firek B.A."/>
            <person name="Baker R."/>
            <person name="Thomas B.C."/>
            <person name="Morowitz M.J."/>
            <person name="Banfield J.F."/>
        </authorList>
    </citation>
    <scope>NUCLEOTIDE SEQUENCE [LARGE SCALE GENOMIC DNA]</scope>
    <source>
        <strain evidence="2">S2_012_000_R3_87</strain>
    </source>
</reference>
<name>A0A2W5AVM1_9CORY</name>
<sequence length="92" mass="10652">MYSSKKEHLTPAQRAAHDDRAEDDKRHGHFLATEHTALPLDGFMTRLIAEELPILDSASRTRVYEILRAYEGPEITSQEQLPEEIRDIMDLY</sequence>
<organism evidence="2 3">
    <name type="scientific">Corynebacterium urealyticum</name>
    <dbReference type="NCBI Taxonomy" id="43771"/>
    <lineage>
        <taxon>Bacteria</taxon>
        <taxon>Bacillati</taxon>
        <taxon>Actinomycetota</taxon>
        <taxon>Actinomycetes</taxon>
        <taxon>Mycobacteriales</taxon>
        <taxon>Corynebacteriaceae</taxon>
        <taxon>Corynebacterium</taxon>
    </lineage>
</organism>